<sequence length="509" mass="57528">KFAKVIGFDQKTHQHFIHFEETKSPSKILSAREDDRQIFINQYTSLIKANSSDVNFDPCKEHSPAGTSSSANLPDSSATDITLQQLDKLTRNQRVNVKATLTMGSLEPKELVKRNGSKGRVKEDCFLEDKTGSTIIHLWDDTITALTTGQSYDIKNLSVKHFNGKTHLGTTTETTFTPIDTLLKDIKGKELLTNIKKTITVEEFKFTDKVNTFMVCQIPNCKKKMPYAVDCKVITCASCGTCQKVKACEKGMSAHLCAQIDGKDVWLTAFTDVMKMLINKVDLSCNNTTDELKEGLLNLENSDRINDFTKKIVQWTEHAKEAPENVREDSSHQPKLSPEVFHSQPSSISGSSFIIPSKTATGVSSNPDYYDQPRVPPKPMQQHLSLNPFASEFSSSDAWPNTMPMEFYDAIELLVEQQHQSLLPTLTLKLKAAPRRRTDFKLVKGCLQVDQDSGYLEAKILLREKVWRPYRTSYAYLKKINEWPITWTGNKKALDKFSVFLTITMLTFQ</sequence>
<evidence type="ECO:0000313" key="2">
    <source>
        <dbReference type="EMBL" id="RMX42545.1"/>
    </source>
</evidence>
<proteinExistence type="predicted"/>
<evidence type="ECO:0000256" key="1">
    <source>
        <dbReference type="SAM" id="MobiDB-lite"/>
    </source>
</evidence>
<feature type="non-terminal residue" evidence="2">
    <location>
        <position position="509"/>
    </location>
</feature>
<comment type="caution">
    <text evidence="2">The sequence shown here is derived from an EMBL/GenBank/DDBJ whole genome shotgun (WGS) entry which is preliminary data.</text>
</comment>
<feature type="non-terminal residue" evidence="2">
    <location>
        <position position="1"/>
    </location>
</feature>
<evidence type="ECO:0000313" key="3">
    <source>
        <dbReference type="Proteomes" id="UP000275408"/>
    </source>
</evidence>
<reference evidence="2 3" key="1">
    <citation type="journal article" date="2018" name="Sci. Rep.">
        <title>Comparative analysis of the Pocillopora damicornis genome highlights role of immune system in coral evolution.</title>
        <authorList>
            <person name="Cunning R."/>
            <person name="Bay R.A."/>
            <person name="Gillette P."/>
            <person name="Baker A.C."/>
            <person name="Traylor-Knowles N."/>
        </authorList>
    </citation>
    <scope>NUCLEOTIDE SEQUENCE [LARGE SCALE GENOMIC DNA]</scope>
    <source>
        <strain evidence="2">RSMAS</strain>
        <tissue evidence="2">Whole animal</tissue>
    </source>
</reference>
<keyword evidence="3" id="KW-1185">Reference proteome</keyword>
<feature type="region of interest" description="Disordered" evidence="1">
    <location>
        <begin position="57"/>
        <end position="77"/>
    </location>
</feature>
<dbReference type="SUPFAM" id="SSF50249">
    <property type="entry name" value="Nucleic acid-binding proteins"/>
    <property type="match status" value="1"/>
</dbReference>
<feature type="compositionally biased region" description="Polar residues" evidence="1">
    <location>
        <begin position="65"/>
        <end position="77"/>
    </location>
</feature>
<name>A0A3M6TMA1_POCDA</name>
<dbReference type="OrthoDB" id="5970671at2759"/>
<accession>A0A3M6TMA1</accession>
<dbReference type="InterPro" id="IPR012340">
    <property type="entry name" value="NA-bd_OB-fold"/>
</dbReference>
<gene>
    <name evidence="2" type="ORF">pdam_00016727</name>
</gene>
<feature type="region of interest" description="Disordered" evidence="1">
    <location>
        <begin position="319"/>
        <end position="349"/>
    </location>
</feature>
<dbReference type="AlphaFoldDB" id="A0A3M6TMA1"/>
<dbReference type="Gene3D" id="2.40.50.140">
    <property type="entry name" value="Nucleic acid-binding proteins"/>
    <property type="match status" value="1"/>
</dbReference>
<feature type="compositionally biased region" description="Basic and acidic residues" evidence="1">
    <location>
        <begin position="319"/>
        <end position="332"/>
    </location>
</feature>
<dbReference type="EMBL" id="RCHS01003339">
    <property type="protein sequence ID" value="RMX42545.1"/>
    <property type="molecule type" value="Genomic_DNA"/>
</dbReference>
<organism evidence="2 3">
    <name type="scientific">Pocillopora damicornis</name>
    <name type="common">Cauliflower coral</name>
    <name type="synonym">Millepora damicornis</name>
    <dbReference type="NCBI Taxonomy" id="46731"/>
    <lineage>
        <taxon>Eukaryota</taxon>
        <taxon>Metazoa</taxon>
        <taxon>Cnidaria</taxon>
        <taxon>Anthozoa</taxon>
        <taxon>Hexacorallia</taxon>
        <taxon>Scleractinia</taxon>
        <taxon>Astrocoeniina</taxon>
        <taxon>Pocilloporidae</taxon>
        <taxon>Pocillopora</taxon>
    </lineage>
</organism>
<protein>
    <submittedName>
        <fullName evidence="2">Uncharacterized protein</fullName>
    </submittedName>
</protein>
<dbReference type="Proteomes" id="UP000275408">
    <property type="component" value="Unassembled WGS sequence"/>
</dbReference>